<feature type="transmembrane region" description="Helical" evidence="1">
    <location>
        <begin position="59"/>
        <end position="79"/>
    </location>
</feature>
<keyword evidence="1" id="KW-1133">Transmembrane helix</keyword>
<keyword evidence="4" id="KW-1185">Reference proteome</keyword>
<dbReference type="Proteomes" id="UP000037043">
    <property type="component" value="Unassembled WGS sequence"/>
</dbReference>
<dbReference type="STRING" id="36844.SAMN04488501_11312"/>
<organism evidence="3 4">
    <name type="scientific">Clostridium homopropionicum DSM 5847</name>
    <dbReference type="NCBI Taxonomy" id="1121318"/>
    <lineage>
        <taxon>Bacteria</taxon>
        <taxon>Bacillati</taxon>
        <taxon>Bacillota</taxon>
        <taxon>Clostridia</taxon>
        <taxon>Eubacteriales</taxon>
        <taxon>Clostridiaceae</taxon>
        <taxon>Clostridium</taxon>
    </lineage>
</organism>
<evidence type="ECO:0000313" key="3">
    <source>
        <dbReference type="EMBL" id="KOA19373.1"/>
    </source>
</evidence>
<dbReference type="PATRIC" id="fig|1121318.3.peg.2171"/>
<feature type="transmembrane region" description="Helical" evidence="1">
    <location>
        <begin position="7"/>
        <end position="25"/>
    </location>
</feature>
<evidence type="ECO:0000256" key="1">
    <source>
        <dbReference type="SAM" id="Phobius"/>
    </source>
</evidence>
<proteinExistence type="predicted"/>
<comment type="caution">
    <text evidence="3">The sequence shown here is derived from an EMBL/GenBank/DDBJ whole genome shotgun (WGS) entry which is preliminary data.</text>
</comment>
<evidence type="ECO:0000259" key="2">
    <source>
        <dbReference type="Pfam" id="PF04892"/>
    </source>
</evidence>
<dbReference type="InterPro" id="IPR016747">
    <property type="entry name" value="Phosphotransbutyrylase"/>
</dbReference>
<protein>
    <submittedName>
        <fullName evidence="3">VanZ like family protein</fullName>
    </submittedName>
</protein>
<feature type="transmembrane region" description="Helical" evidence="1">
    <location>
        <begin position="128"/>
        <end position="146"/>
    </location>
</feature>
<dbReference type="EMBL" id="LHUR01000024">
    <property type="protein sequence ID" value="KOA19373.1"/>
    <property type="molecule type" value="Genomic_DNA"/>
</dbReference>
<dbReference type="Pfam" id="PF04892">
    <property type="entry name" value="VanZ"/>
    <property type="match status" value="1"/>
</dbReference>
<evidence type="ECO:0000313" key="4">
    <source>
        <dbReference type="Proteomes" id="UP000037043"/>
    </source>
</evidence>
<dbReference type="InterPro" id="IPR006976">
    <property type="entry name" value="VanZ-like"/>
</dbReference>
<gene>
    <name evidence="3" type="ORF">CLHOM_21640</name>
</gene>
<accession>A0A0L6Z9B3</accession>
<dbReference type="AlphaFoldDB" id="A0A0L6Z9B3"/>
<name>A0A0L6Z9B3_9CLOT</name>
<dbReference type="RefSeq" id="WP_052221689.1">
    <property type="nucleotide sequence ID" value="NZ_LHUR01000024.1"/>
</dbReference>
<keyword evidence="1" id="KW-0812">Transmembrane</keyword>
<dbReference type="NCBIfam" id="NF037970">
    <property type="entry name" value="vanZ_1"/>
    <property type="match status" value="1"/>
</dbReference>
<keyword evidence="1" id="KW-0472">Membrane</keyword>
<feature type="domain" description="VanZ-like" evidence="2">
    <location>
        <begin position="10"/>
        <end position="143"/>
    </location>
</feature>
<sequence length="152" mass="17361">MKNIHKYLNWILVLIWMLVIFAFSSDPAAVSDEKSGLVIKILNNLGIDLNSAFGKLSNFIVRKIAHFTEYFILYMLLFNALRNHNIDGNKITKGKALFFALIITFLYACSDEFHQIFVPGREGRFRDVTIDTSGGLFGMILIKKLIKKVKTI</sequence>
<reference evidence="4" key="1">
    <citation type="submission" date="2015-08" db="EMBL/GenBank/DDBJ databases">
        <title>Genome sequence of the strict anaerobe Clostridium homopropionicum LuHBu1 (DSM 5847T).</title>
        <authorList>
            <person name="Poehlein A."/>
            <person name="Beck M."/>
            <person name="Schiel-Bengelsdorf B."/>
            <person name="Bengelsdorf F.R."/>
            <person name="Daniel R."/>
            <person name="Duerre P."/>
        </authorList>
    </citation>
    <scope>NUCLEOTIDE SEQUENCE [LARGE SCALE GENOMIC DNA]</scope>
    <source>
        <strain evidence="4">DSM 5847</strain>
    </source>
</reference>
<dbReference type="PIRSF" id="PIRSF019083">
    <property type="entry name" value="UCP019083_VanZ"/>
    <property type="match status" value="1"/>
</dbReference>
<feature type="transmembrane region" description="Helical" evidence="1">
    <location>
        <begin position="91"/>
        <end position="108"/>
    </location>
</feature>